<comment type="caution">
    <text evidence="1">The sequence shown here is derived from an EMBL/GenBank/DDBJ whole genome shotgun (WGS) entry which is preliminary data.</text>
</comment>
<sequence length="357" mass="42671">MKKFKKEDTHPLAINILKLNRYNYDFFNCEEVVFFEYMVVKGMAFKKQKEFYHSSETIRQETGIKKHSLNSIIRRFKDLGIISTEIKGMPRVKFFTVHYPKIVDLIPKIYQLSNSGKLSSDFSKHLSDFFIPLVDNYQQKNNIKNNKEEINKKEKKDSDSEGEDVLSFFNNYLSSLKYQKNISPAALKFNDLDLFRALKEYDIEVICEYLEKYFEEENRPTLSKFFSFDSIALNKLKYVEQKIVDENDYVEHFIDELQRLYKSRIKMHNQSDSQKRGKSESKLVVTKRIKQQIKNALKVKTELEITNAFLPYIDQILKEQISISKILPYFFSFKNDEYEIIDNYLDYYNIHYGYDKN</sequence>
<dbReference type="OrthoDB" id="1426055at2"/>
<dbReference type="AlphaFoldDB" id="A0A090VPA1"/>
<evidence type="ECO:0000313" key="3">
    <source>
        <dbReference type="Proteomes" id="UP000029641"/>
    </source>
</evidence>
<reference evidence="4" key="1">
    <citation type="journal article" date="2014" name="Genome Announc.">
        <title>Draft Genome Sequence of Marine Flavobacterium Jejuia pallidilutea Strain 11shimoA1 and Pigmentation Mutants.</title>
        <authorList>
            <person name="Takatani N."/>
            <person name="Nakanishi M."/>
            <person name="Meirelles P."/>
            <person name="Mino S."/>
            <person name="Suda W."/>
            <person name="Oshima K."/>
            <person name="Hattori M."/>
            <person name="Ohkuma M."/>
            <person name="Hosokawa M."/>
            <person name="Miyashita K."/>
            <person name="Thompson F.L."/>
            <person name="Niwa A."/>
            <person name="Sawabe T."/>
            <person name="Sawabe T."/>
        </authorList>
    </citation>
    <scope>NUCLEOTIDE SEQUENCE [LARGE SCALE GENOMIC DNA]</scope>
    <source>
        <strain evidence="4">JCM 19538</strain>
    </source>
</reference>
<gene>
    <name evidence="1" type="ORF">JCM19301_3548</name>
    <name evidence="2" type="ORF">JCM19538_3012</name>
</gene>
<dbReference type="RefSeq" id="WP_042241161.1">
    <property type="nucleotide sequence ID" value="NZ_BBNR01000002.1"/>
</dbReference>
<dbReference type="EMBL" id="BBNR01000002">
    <property type="protein sequence ID" value="GAL65863.1"/>
    <property type="molecule type" value="Genomic_DNA"/>
</dbReference>
<keyword evidence="4" id="KW-1185">Reference proteome</keyword>
<evidence type="ECO:0000313" key="2">
    <source>
        <dbReference type="EMBL" id="GAL88499.1"/>
    </source>
</evidence>
<accession>A0A090VPA1</accession>
<dbReference type="Proteomes" id="UP000029641">
    <property type="component" value="Unassembled WGS sequence"/>
</dbReference>
<organism evidence="1 3">
    <name type="scientific">Jejuia pallidilutea</name>
    <dbReference type="NCBI Taxonomy" id="504487"/>
    <lineage>
        <taxon>Bacteria</taxon>
        <taxon>Pseudomonadati</taxon>
        <taxon>Bacteroidota</taxon>
        <taxon>Flavobacteriia</taxon>
        <taxon>Flavobacteriales</taxon>
        <taxon>Flavobacteriaceae</taxon>
        <taxon>Jejuia</taxon>
    </lineage>
</organism>
<dbReference type="Proteomes" id="UP000030184">
    <property type="component" value="Unassembled WGS sequence"/>
</dbReference>
<name>A0A090VPA1_9FLAO</name>
<proteinExistence type="predicted"/>
<evidence type="ECO:0000313" key="4">
    <source>
        <dbReference type="Proteomes" id="UP000030184"/>
    </source>
</evidence>
<dbReference type="EMBL" id="BBNY01000003">
    <property type="protein sequence ID" value="GAL88499.1"/>
    <property type="molecule type" value="Genomic_DNA"/>
</dbReference>
<dbReference type="STRING" id="504487.JCM19538_3012"/>
<protein>
    <submittedName>
        <fullName evidence="1">Uncharacterized protein</fullName>
    </submittedName>
</protein>
<evidence type="ECO:0000313" key="1">
    <source>
        <dbReference type="EMBL" id="GAL65863.1"/>
    </source>
</evidence>